<dbReference type="AlphaFoldDB" id="A0A9D1CQI8"/>
<name>A0A9D1CQI8_9FIRM</name>
<proteinExistence type="predicted"/>
<dbReference type="Proteomes" id="UP000886887">
    <property type="component" value="Unassembled WGS sequence"/>
</dbReference>
<gene>
    <name evidence="1" type="ORF">IAB73_05885</name>
</gene>
<evidence type="ECO:0008006" key="3">
    <source>
        <dbReference type="Google" id="ProtNLM"/>
    </source>
</evidence>
<accession>A0A9D1CQI8</accession>
<reference evidence="1" key="1">
    <citation type="submission" date="2020-10" db="EMBL/GenBank/DDBJ databases">
        <authorList>
            <person name="Gilroy R."/>
        </authorList>
    </citation>
    <scope>NUCLEOTIDE SEQUENCE</scope>
    <source>
        <strain evidence="1">ChiSxjej2B14-6234</strain>
    </source>
</reference>
<reference evidence="1" key="2">
    <citation type="journal article" date="2021" name="PeerJ">
        <title>Extensive microbial diversity within the chicken gut microbiome revealed by metagenomics and culture.</title>
        <authorList>
            <person name="Gilroy R."/>
            <person name="Ravi A."/>
            <person name="Getino M."/>
            <person name="Pursley I."/>
            <person name="Horton D.L."/>
            <person name="Alikhan N.F."/>
            <person name="Baker D."/>
            <person name="Gharbi K."/>
            <person name="Hall N."/>
            <person name="Watson M."/>
            <person name="Adriaenssens E.M."/>
            <person name="Foster-Nyarko E."/>
            <person name="Jarju S."/>
            <person name="Secka A."/>
            <person name="Antonio M."/>
            <person name="Oren A."/>
            <person name="Chaudhuri R.R."/>
            <person name="La Ragione R."/>
            <person name="Hildebrand F."/>
            <person name="Pallen M.J."/>
        </authorList>
    </citation>
    <scope>NUCLEOTIDE SEQUENCE</scope>
    <source>
        <strain evidence="1">ChiSxjej2B14-6234</strain>
    </source>
</reference>
<organism evidence="1 2">
    <name type="scientific">Candidatus Onthenecus intestinigallinarum</name>
    <dbReference type="NCBI Taxonomy" id="2840875"/>
    <lineage>
        <taxon>Bacteria</taxon>
        <taxon>Bacillati</taxon>
        <taxon>Bacillota</taxon>
        <taxon>Clostridia</taxon>
        <taxon>Eubacteriales</taxon>
        <taxon>Candidatus Onthenecus</taxon>
    </lineage>
</organism>
<sequence>MNCVNFDEAFERYVREWMQKNSARLGGNAERMEAEMPEVYLRFLNEPAPWLDGQTPALYFTAYDDADLLVRWMVEYFQKKVPVPDQLLERIVDLGAPSEARLLQLLDDAQAPYDAVLTAITLLRELGSEQPMQRYVDLIAGCPVPHEQADMCAESLQAMGEKAVGPILQALDRATPVAQEVFLDILCNYPGDERIYQLAMRKFSERPCALFASMLGKLGDARAIPALREAAAAPGVNYLDYVEIRNAGEELGGDPLPERDFEGDPYYEALKQAQD</sequence>
<evidence type="ECO:0000313" key="1">
    <source>
        <dbReference type="EMBL" id="HIQ71720.1"/>
    </source>
</evidence>
<evidence type="ECO:0000313" key="2">
    <source>
        <dbReference type="Proteomes" id="UP000886887"/>
    </source>
</evidence>
<protein>
    <recommendedName>
        <fullName evidence="3">HEAT repeat domain-containing protein</fullName>
    </recommendedName>
</protein>
<dbReference type="EMBL" id="DVFJ01000017">
    <property type="protein sequence ID" value="HIQ71720.1"/>
    <property type="molecule type" value="Genomic_DNA"/>
</dbReference>
<comment type="caution">
    <text evidence="1">The sequence shown here is derived from an EMBL/GenBank/DDBJ whole genome shotgun (WGS) entry which is preliminary data.</text>
</comment>